<comment type="caution">
    <text evidence="3">The sequence shown here is derived from an EMBL/GenBank/DDBJ whole genome shotgun (WGS) entry which is preliminary data.</text>
</comment>
<feature type="chain" id="PRO_5030922284" evidence="2">
    <location>
        <begin position="37"/>
        <end position="335"/>
    </location>
</feature>
<dbReference type="Gene3D" id="3.40.190.10">
    <property type="entry name" value="Periplasmic binding protein-like II"/>
    <property type="match status" value="1"/>
</dbReference>
<keyword evidence="3" id="KW-0675">Receptor</keyword>
<sequence>MLTLKIPGLAATVGATTLAALCAVAAWPGASSAATAADWPTGMVRIIVPFPPGGTTDAMARLLAEDLAKTSGRSVIVENRPGANTQIGTDAVAKAAPDGLTLLFTTSPYAIIAAMYPKLPYDPAKDLAPVVRVAENAMLLVAHPGAPARTVRDMVALAKNKPGALTIASVGNTGMSYMSSELFAASAGIQVTHVPYKGTGQAMPDLLGGQVSYFFDNPSTSLPYVRSGKLMAIASTGSKREAALPDVPTLAEGGLTGFETVNWYGIFAPARTPVDVLDRINRDVVRFVTRPDVKERLAKDSVDVVGSTRADFASFLQKDMAKWATVVKERNIRPE</sequence>
<dbReference type="AlphaFoldDB" id="A0A7Y9ITF5"/>
<dbReference type="InterPro" id="IPR042100">
    <property type="entry name" value="Bug_dom1"/>
</dbReference>
<keyword evidence="4" id="KW-1185">Reference proteome</keyword>
<feature type="signal peptide" evidence="2">
    <location>
        <begin position="1"/>
        <end position="36"/>
    </location>
</feature>
<evidence type="ECO:0000313" key="3">
    <source>
        <dbReference type="EMBL" id="NYE82614.1"/>
    </source>
</evidence>
<evidence type="ECO:0000256" key="1">
    <source>
        <dbReference type="ARBA" id="ARBA00006987"/>
    </source>
</evidence>
<dbReference type="Pfam" id="PF03401">
    <property type="entry name" value="TctC"/>
    <property type="match status" value="1"/>
</dbReference>
<name>A0A7Y9ITF5_9BURK</name>
<keyword evidence="2" id="KW-0732">Signal</keyword>
<dbReference type="Proteomes" id="UP000542125">
    <property type="component" value="Unassembled WGS sequence"/>
</dbReference>
<dbReference type="InterPro" id="IPR005064">
    <property type="entry name" value="BUG"/>
</dbReference>
<reference evidence="3 4" key="1">
    <citation type="submission" date="2020-07" db="EMBL/GenBank/DDBJ databases">
        <title>Genomic Encyclopedia of Type Strains, Phase IV (KMG-V): Genome sequencing to study the core and pangenomes of soil and plant-associated prokaryotes.</title>
        <authorList>
            <person name="Whitman W."/>
        </authorList>
    </citation>
    <scope>NUCLEOTIDE SEQUENCE [LARGE SCALE GENOMIC DNA]</scope>
    <source>
        <strain evidence="3 4">SAS40</strain>
    </source>
</reference>
<dbReference type="SUPFAM" id="SSF53850">
    <property type="entry name" value="Periplasmic binding protein-like II"/>
    <property type="match status" value="1"/>
</dbReference>
<dbReference type="PANTHER" id="PTHR42928">
    <property type="entry name" value="TRICARBOXYLATE-BINDING PROTEIN"/>
    <property type="match status" value="1"/>
</dbReference>
<dbReference type="RefSeq" id="WP_179585651.1">
    <property type="nucleotide sequence ID" value="NZ_JACBYR010000001.1"/>
</dbReference>
<dbReference type="PANTHER" id="PTHR42928:SF5">
    <property type="entry name" value="BLR1237 PROTEIN"/>
    <property type="match status" value="1"/>
</dbReference>
<dbReference type="EMBL" id="JACBYR010000001">
    <property type="protein sequence ID" value="NYE82614.1"/>
    <property type="molecule type" value="Genomic_DNA"/>
</dbReference>
<comment type="similarity">
    <text evidence="1">Belongs to the UPF0065 (bug) family.</text>
</comment>
<evidence type="ECO:0000313" key="4">
    <source>
        <dbReference type="Proteomes" id="UP000542125"/>
    </source>
</evidence>
<accession>A0A7Y9ITF5</accession>
<organism evidence="3 4">
    <name type="scientific">Pigmentiphaga litoralis</name>
    <dbReference type="NCBI Taxonomy" id="516702"/>
    <lineage>
        <taxon>Bacteria</taxon>
        <taxon>Pseudomonadati</taxon>
        <taxon>Pseudomonadota</taxon>
        <taxon>Betaproteobacteria</taxon>
        <taxon>Burkholderiales</taxon>
        <taxon>Alcaligenaceae</taxon>
        <taxon>Pigmentiphaga</taxon>
    </lineage>
</organism>
<dbReference type="PIRSF" id="PIRSF017082">
    <property type="entry name" value="YflP"/>
    <property type="match status" value="1"/>
</dbReference>
<dbReference type="Gene3D" id="3.40.190.150">
    <property type="entry name" value="Bordetella uptake gene, domain 1"/>
    <property type="match status" value="1"/>
</dbReference>
<dbReference type="CDD" id="cd13578">
    <property type="entry name" value="PBP2_Bug27"/>
    <property type="match status" value="1"/>
</dbReference>
<protein>
    <submittedName>
        <fullName evidence="3">Tripartite-type tricarboxylate transporter receptor subunit TctC</fullName>
    </submittedName>
</protein>
<evidence type="ECO:0000256" key="2">
    <source>
        <dbReference type="SAM" id="SignalP"/>
    </source>
</evidence>
<gene>
    <name evidence="3" type="ORF">FHW18_001885</name>
</gene>
<proteinExistence type="inferred from homology"/>